<dbReference type="CDD" id="cd12148">
    <property type="entry name" value="fungal_TF_MHR"/>
    <property type="match status" value="1"/>
</dbReference>
<evidence type="ECO:0000256" key="6">
    <source>
        <dbReference type="ARBA" id="ARBA00023242"/>
    </source>
</evidence>
<dbReference type="GO" id="GO:0000978">
    <property type="term" value="F:RNA polymerase II cis-regulatory region sequence-specific DNA binding"/>
    <property type="evidence" value="ECO:0007669"/>
    <property type="project" value="TreeGrafter"/>
</dbReference>
<evidence type="ECO:0000256" key="5">
    <source>
        <dbReference type="ARBA" id="ARBA00023163"/>
    </source>
</evidence>
<dbReference type="PANTHER" id="PTHR31944:SF131">
    <property type="entry name" value="HEME-RESPONSIVE ZINC FINGER TRANSCRIPTION FACTOR HAP1"/>
    <property type="match status" value="1"/>
</dbReference>
<dbReference type="GO" id="GO:0008270">
    <property type="term" value="F:zinc ion binding"/>
    <property type="evidence" value="ECO:0007669"/>
    <property type="project" value="InterPro"/>
</dbReference>
<organism evidence="9 10">
    <name type="scientific">Aspergillus tanneri</name>
    <dbReference type="NCBI Taxonomy" id="1220188"/>
    <lineage>
        <taxon>Eukaryota</taxon>
        <taxon>Fungi</taxon>
        <taxon>Dikarya</taxon>
        <taxon>Ascomycota</taxon>
        <taxon>Pezizomycotina</taxon>
        <taxon>Eurotiomycetes</taxon>
        <taxon>Eurotiomycetidae</taxon>
        <taxon>Eurotiales</taxon>
        <taxon>Aspergillaceae</taxon>
        <taxon>Aspergillus</taxon>
        <taxon>Aspergillus subgen. Circumdati</taxon>
    </lineage>
</organism>
<evidence type="ECO:0000313" key="9">
    <source>
        <dbReference type="EMBL" id="THC91960.1"/>
    </source>
</evidence>
<comment type="caution">
    <text evidence="9">The sequence shown here is derived from an EMBL/GenBank/DDBJ whole genome shotgun (WGS) entry which is preliminary data.</text>
</comment>
<evidence type="ECO:0000256" key="3">
    <source>
        <dbReference type="ARBA" id="ARBA00023015"/>
    </source>
</evidence>
<dbReference type="Proteomes" id="UP000308092">
    <property type="component" value="Unassembled WGS sequence"/>
</dbReference>
<keyword evidence="6" id="KW-0539">Nucleus</keyword>
<dbReference type="AlphaFoldDB" id="A0A4S3JAB1"/>
<evidence type="ECO:0000256" key="7">
    <source>
        <dbReference type="SAM" id="MobiDB-lite"/>
    </source>
</evidence>
<dbReference type="GO" id="GO:0006351">
    <property type="term" value="P:DNA-templated transcription"/>
    <property type="evidence" value="ECO:0007669"/>
    <property type="project" value="InterPro"/>
</dbReference>
<dbReference type="GO" id="GO:0001228">
    <property type="term" value="F:DNA-binding transcription activator activity, RNA polymerase II-specific"/>
    <property type="evidence" value="ECO:0007669"/>
    <property type="project" value="TreeGrafter"/>
</dbReference>
<evidence type="ECO:0000259" key="8">
    <source>
        <dbReference type="SMART" id="SM00906"/>
    </source>
</evidence>
<gene>
    <name evidence="9" type="ORF">EYZ11_008576</name>
</gene>
<keyword evidence="3" id="KW-0805">Transcription regulation</keyword>
<keyword evidence="1" id="KW-0479">Metal-binding</keyword>
<feature type="domain" description="Xylanolytic transcriptional activator regulatory" evidence="8">
    <location>
        <begin position="341"/>
        <end position="415"/>
    </location>
</feature>
<accession>A0A4S3JAB1</accession>
<dbReference type="SMART" id="SM00906">
    <property type="entry name" value="Fungal_trans"/>
    <property type="match status" value="1"/>
</dbReference>
<dbReference type="PANTHER" id="PTHR31944">
    <property type="entry name" value="HEME-RESPONSIVE ZINC FINGER TRANSCRIPTION FACTOR HAP1"/>
    <property type="match status" value="1"/>
</dbReference>
<dbReference type="InterPro" id="IPR007219">
    <property type="entry name" value="XnlR_reg_dom"/>
</dbReference>
<evidence type="ECO:0000256" key="4">
    <source>
        <dbReference type="ARBA" id="ARBA00023125"/>
    </source>
</evidence>
<dbReference type="GO" id="GO:0005634">
    <property type="term" value="C:nucleus"/>
    <property type="evidence" value="ECO:0007669"/>
    <property type="project" value="TreeGrafter"/>
</dbReference>
<dbReference type="VEuPathDB" id="FungiDB:EYZ11_008576"/>
<feature type="compositionally biased region" description="Basic residues" evidence="7">
    <location>
        <begin position="1"/>
        <end position="11"/>
    </location>
</feature>
<protein>
    <recommendedName>
        <fullName evidence="8">Xylanolytic transcriptional activator regulatory domain-containing protein</fullName>
    </recommendedName>
</protein>
<dbReference type="EMBL" id="SOSA01000369">
    <property type="protein sequence ID" value="THC91960.1"/>
    <property type="molecule type" value="Genomic_DNA"/>
</dbReference>
<proteinExistence type="predicted"/>
<dbReference type="STRING" id="1220188.A0A4S3JAB1"/>
<evidence type="ECO:0000313" key="10">
    <source>
        <dbReference type="Proteomes" id="UP000308092"/>
    </source>
</evidence>
<evidence type="ECO:0000256" key="2">
    <source>
        <dbReference type="ARBA" id="ARBA00022833"/>
    </source>
</evidence>
<dbReference type="Pfam" id="PF04082">
    <property type="entry name" value="Fungal_trans"/>
    <property type="match status" value="1"/>
</dbReference>
<keyword evidence="5" id="KW-0804">Transcription</keyword>
<name>A0A4S3JAB1_9EURO</name>
<keyword evidence="10" id="KW-1185">Reference proteome</keyword>
<feature type="region of interest" description="Disordered" evidence="7">
    <location>
        <begin position="1"/>
        <end position="63"/>
    </location>
</feature>
<keyword evidence="2" id="KW-0862">Zinc</keyword>
<keyword evidence="4" id="KW-0238">DNA-binding</keyword>
<sequence>MTQPDRRRRRPAVSEACVYENPNHPPPPPRRHLGQGQGTVSGLALGSREPIPMEGASRTSDSAFPNYSSGSLVTGSTGVSMSPSPLSAQAAESMRLMLRIGQLEEQLCRSTLRHIQSPASASNLNIETTSSSLGGTFHVLKESGSDGQPQTIARSVTHKSRLFGQSHWGVNGVLLIRDVLEAIEPHLRQEISNAGSGIERCKSLARVIKGRRAPSWPSPPTPDLPPKDVSDTLVDCYLRTTEAIYRILHVPTFRRDYEALWVSNSTPDTAFLVQLKLVLAIGAVTYDEQFSLRTSAVRWVYEAQTWLSEPRFKSRLDIPSLQTSLLLLFAQERVATGGDSMWVSVGALLRKAVYMGMHRDPSRLPQRTAFVAEMRRRLWNTILELALQSSLTSGGPPFLSLDDFDTAPPGNFDDDQLMVNDPVPKPTEEFTRVSIAIALRKTFPHRLAVTKFLNDLASTGTYEETLRLDAELRAVYKALRQTMQRCSSSDTPSSPSQFEICTVDFLMHRYLSSLHVPYFVPALHQTAYAFSRKVVVESSFKIFRAAYPSSPIMATQPRDDATPSDWNDLSRLAVCSAGFYPTVVIHAAYLIGIELRAQLQEEESLGPVPLRPDLLSVLSDAKAWCLQVIKAGETNVKGYLLVSMIVAQVEGLRRGLSREETAKLLVQAAENVEKRCLPLLEEMAAAQGQGEKAVKELQQGSWTTPVEAIEDWDFMASDSLFNPGTDPMSWMFSNINPDVASLW</sequence>
<reference evidence="9 10" key="1">
    <citation type="submission" date="2019-03" db="EMBL/GenBank/DDBJ databases">
        <title>The genome sequence of a newly discovered highly antifungal drug resistant Aspergillus species, Aspergillus tanneri NIH 1004.</title>
        <authorList>
            <person name="Mounaud S."/>
            <person name="Singh I."/>
            <person name="Joardar V."/>
            <person name="Pakala S."/>
            <person name="Pakala S."/>
            <person name="Venepally P."/>
            <person name="Hoover J."/>
            <person name="Nierman W."/>
            <person name="Chung J."/>
            <person name="Losada L."/>
        </authorList>
    </citation>
    <scope>NUCLEOTIDE SEQUENCE [LARGE SCALE GENOMIC DNA]</scope>
    <source>
        <strain evidence="9 10">NIH1004</strain>
    </source>
</reference>
<dbReference type="InterPro" id="IPR051430">
    <property type="entry name" value="Fungal_TF_Env_Response"/>
</dbReference>
<evidence type="ECO:0000256" key="1">
    <source>
        <dbReference type="ARBA" id="ARBA00022723"/>
    </source>
</evidence>